<gene>
    <name evidence="2" type="ORF">FQY83_01100</name>
</gene>
<dbReference type="RefSeq" id="WP_146384326.1">
    <property type="nucleotide sequence ID" value="NZ_VOHK01000001.1"/>
</dbReference>
<keyword evidence="3" id="KW-1185">Reference proteome</keyword>
<dbReference type="Pfam" id="PF07978">
    <property type="entry name" value="NIPSNAP"/>
    <property type="match status" value="1"/>
</dbReference>
<dbReference type="OrthoDB" id="9809695at2"/>
<feature type="domain" description="NIPSNAP" evidence="1">
    <location>
        <begin position="23"/>
        <end position="126"/>
    </location>
</feature>
<dbReference type="Proteomes" id="UP000319980">
    <property type="component" value="Unassembled WGS sequence"/>
</dbReference>
<dbReference type="InterPro" id="IPR011008">
    <property type="entry name" value="Dimeric_a/b-barrel"/>
</dbReference>
<organism evidence="2 3">
    <name type="scientific">Luteimonas marina</name>
    <dbReference type="NCBI Taxonomy" id="488485"/>
    <lineage>
        <taxon>Bacteria</taxon>
        <taxon>Pseudomonadati</taxon>
        <taxon>Pseudomonadota</taxon>
        <taxon>Gammaproteobacteria</taxon>
        <taxon>Lysobacterales</taxon>
        <taxon>Lysobacteraceae</taxon>
        <taxon>Luteimonas</taxon>
    </lineage>
</organism>
<evidence type="ECO:0000313" key="3">
    <source>
        <dbReference type="Proteomes" id="UP000319980"/>
    </source>
</evidence>
<evidence type="ECO:0000313" key="2">
    <source>
        <dbReference type="EMBL" id="TWT23281.1"/>
    </source>
</evidence>
<dbReference type="InterPro" id="IPR012577">
    <property type="entry name" value="NIPSNAP"/>
</dbReference>
<sequence length="133" mass="15488">MPSSGRCCPGPASADDASRPIHQLRVYEVFDDTREAFHDRFRDHAARIMPKYGFEIVAIRDSHGDDGRPQFVYLLEWPDEPAMREGWEKFMADEEWAEIKRVTAREHGRFVGDIDERVLSPADYSPRMSFLRD</sequence>
<accession>A0A5C5UA42</accession>
<dbReference type="SUPFAM" id="SSF54909">
    <property type="entry name" value="Dimeric alpha+beta barrel"/>
    <property type="match status" value="1"/>
</dbReference>
<reference evidence="2 3" key="1">
    <citation type="journal article" date="2008" name="Int. J. Syst. Evol. Microbiol.">
        <title>Luteimonas marina sp. nov., isolated from seawater.</title>
        <authorList>
            <person name="Baik K.S."/>
            <person name="Park S.C."/>
            <person name="Kim M.S."/>
            <person name="Kim E.M."/>
            <person name="Park C."/>
            <person name="Chun J."/>
            <person name="Seong C.N."/>
        </authorList>
    </citation>
    <scope>NUCLEOTIDE SEQUENCE [LARGE SCALE GENOMIC DNA]</scope>
    <source>
        <strain evidence="2 3">FR1330</strain>
    </source>
</reference>
<name>A0A5C5UA42_9GAMM</name>
<dbReference type="Gene3D" id="3.30.70.100">
    <property type="match status" value="1"/>
</dbReference>
<proteinExistence type="predicted"/>
<evidence type="ECO:0000259" key="1">
    <source>
        <dbReference type="Pfam" id="PF07978"/>
    </source>
</evidence>
<dbReference type="AlphaFoldDB" id="A0A5C5UA42"/>
<protein>
    <submittedName>
        <fullName evidence="2">NIPSNAP family containing protein</fullName>
    </submittedName>
</protein>
<comment type="caution">
    <text evidence="2">The sequence shown here is derived from an EMBL/GenBank/DDBJ whole genome shotgun (WGS) entry which is preliminary data.</text>
</comment>
<dbReference type="EMBL" id="VOHK01000001">
    <property type="protein sequence ID" value="TWT23281.1"/>
    <property type="molecule type" value="Genomic_DNA"/>
</dbReference>